<dbReference type="EMBL" id="JADEXG010000034">
    <property type="protein sequence ID" value="MBE9078499.1"/>
    <property type="molecule type" value="Genomic_DNA"/>
</dbReference>
<protein>
    <submittedName>
        <fullName evidence="1">Uncharacterized protein</fullName>
    </submittedName>
</protein>
<dbReference type="Gene3D" id="2.60.120.620">
    <property type="entry name" value="q2cbj1_9rhob like domain"/>
    <property type="match status" value="1"/>
</dbReference>
<dbReference type="Proteomes" id="UP000636505">
    <property type="component" value="Unassembled WGS sequence"/>
</dbReference>
<name>A0A8J7DRG8_9CYAN</name>
<keyword evidence="2" id="KW-1185">Reference proteome</keyword>
<accession>A0A8J7DRG8</accession>
<evidence type="ECO:0000313" key="2">
    <source>
        <dbReference type="Proteomes" id="UP000636505"/>
    </source>
</evidence>
<proteinExistence type="predicted"/>
<comment type="caution">
    <text evidence="1">The sequence shown here is derived from an EMBL/GenBank/DDBJ whole genome shotgun (WGS) entry which is preliminary data.</text>
</comment>
<gene>
    <name evidence="1" type="ORF">IQ241_14535</name>
</gene>
<reference evidence="1" key="1">
    <citation type="submission" date="2020-10" db="EMBL/GenBank/DDBJ databases">
        <authorList>
            <person name="Castelo-Branco R."/>
            <person name="Eusebio N."/>
            <person name="Adriana R."/>
            <person name="Vieira A."/>
            <person name="Brugerolle De Fraissinette N."/>
            <person name="Rezende De Castro R."/>
            <person name="Schneider M.P."/>
            <person name="Vasconcelos V."/>
            <person name="Leao P.N."/>
        </authorList>
    </citation>
    <scope>NUCLEOTIDE SEQUENCE</scope>
    <source>
        <strain evidence="1">LEGE 07310</strain>
    </source>
</reference>
<organism evidence="1 2">
    <name type="scientific">Vasconcelosia minhoensis LEGE 07310</name>
    <dbReference type="NCBI Taxonomy" id="915328"/>
    <lineage>
        <taxon>Bacteria</taxon>
        <taxon>Bacillati</taxon>
        <taxon>Cyanobacteriota</taxon>
        <taxon>Cyanophyceae</taxon>
        <taxon>Nodosilineales</taxon>
        <taxon>Cymatolegaceae</taxon>
        <taxon>Vasconcelosia</taxon>
        <taxon>Vasconcelosia minhoensis</taxon>
    </lineage>
</organism>
<sequence>MPQLQPTEQSLVNQLNQTGVAVTPIDRLDLPLNPMMGYQAEQLCAQLAARPTMPTDASQQRSCLSHTTAASPLDIANRFPAVFSWGFQPSLMRIADAYLQVPACCTAYSFRRDFAAAQTFSQAQIGTRYWHYDGEDHRLLRMIVYLHDVDSSGGPFEYLEPADSPPYAQFAAIDYKVTDAVLKPIVPQARWQTCTGKAGTLILADLARVFHHGTIPQRDRFAMFYSFVSRWPTQKESCRRALRADRLDVLKQALPPHLHYRLGCTYF</sequence>
<dbReference type="AlphaFoldDB" id="A0A8J7DRG8"/>
<dbReference type="SUPFAM" id="SSF51197">
    <property type="entry name" value="Clavaminate synthase-like"/>
    <property type="match status" value="1"/>
</dbReference>
<evidence type="ECO:0000313" key="1">
    <source>
        <dbReference type="EMBL" id="MBE9078499.1"/>
    </source>
</evidence>